<evidence type="ECO:0000313" key="2">
    <source>
        <dbReference type="Proteomes" id="UP000053105"/>
    </source>
</evidence>
<gene>
    <name evidence="1" type="ORF">WN51_11821</name>
</gene>
<keyword evidence="2" id="KW-1185">Reference proteome</keyword>
<reference evidence="1 2" key="1">
    <citation type="submission" date="2015-07" db="EMBL/GenBank/DDBJ databases">
        <title>The genome of Melipona quadrifasciata.</title>
        <authorList>
            <person name="Pan H."/>
            <person name="Kapheim K."/>
        </authorList>
    </citation>
    <scope>NUCLEOTIDE SEQUENCE [LARGE SCALE GENOMIC DNA]</scope>
    <source>
        <strain evidence="1">0111107301</strain>
        <tissue evidence="1">Whole body</tissue>
    </source>
</reference>
<accession>A0A0M9A461</accession>
<dbReference type="EMBL" id="KQ435753">
    <property type="protein sequence ID" value="KOX76106.1"/>
    <property type="molecule type" value="Genomic_DNA"/>
</dbReference>
<proteinExistence type="predicted"/>
<dbReference type="AlphaFoldDB" id="A0A0M9A461"/>
<dbReference type="OrthoDB" id="10567036at2759"/>
<name>A0A0M9A461_9HYME</name>
<dbReference type="Proteomes" id="UP000053105">
    <property type="component" value="Unassembled WGS sequence"/>
</dbReference>
<sequence length="170" mass="19343">MDDHNSHRKNGTLRNLSTGAWVAVDENHSQMKIAFDKWFGRDMHNDVAQNLADTSSDGELCTESQIKYAKFAKNENTILSEIKVRIYSKTSTSVYRVHHRSNEETLIQVDVGSAVGVQWIESNLPAVRSLEDHVLVEQARIPRQSHLKDPETEIIPNYTLMRHKSSLSSI</sequence>
<evidence type="ECO:0000313" key="1">
    <source>
        <dbReference type="EMBL" id="KOX76106.1"/>
    </source>
</evidence>
<organism evidence="1 2">
    <name type="scientific">Melipona quadrifasciata</name>
    <dbReference type="NCBI Taxonomy" id="166423"/>
    <lineage>
        <taxon>Eukaryota</taxon>
        <taxon>Metazoa</taxon>
        <taxon>Ecdysozoa</taxon>
        <taxon>Arthropoda</taxon>
        <taxon>Hexapoda</taxon>
        <taxon>Insecta</taxon>
        <taxon>Pterygota</taxon>
        <taxon>Neoptera</taxon>
        <taxon>Endopterygota</taxon>
        <taxon>Hymenoptera</taxon>
        <taxon>Apocrita</taxon>
        <taxon>Aculeata</taxon>
        <taxon>Apoidea</taxon>
        <taxon>Anthophila</taxon>
        <taxon>Apidae</taxon>
        <taxon>Melipona</taxon>
    </lineage>
</organism>
<protein>
    <submittedName>
        <fullName evidence="1">Uncharacterized protein</fullName>
    </submittedName>
</protein>